<keyword evidence="5 7" id="KW-1133">Transmembrane helix</keyword>
<evidence type="ECO:0000256" key="4">
    <source>
        <dbReference type="ARBA" id="ARBA00022692"/>
    </source>
</evidence>
<feature type="transmembrane region" description="Helical" evidence="7">
    <location>
        <begin position="282"/>
        <end position="307"/>
    </location>
</feature>
<evidence type="ECO:0000256" key="6">
    <source>
        <dbReference type="ARBA" id="ARBA00023136"/>
    </source>
</evidence>
<gene>
    <name evidence="9" type="ORF">JDV75_06635</name>
</gene>
<dbReference type="SUPFAM" id="SSF161098">
    <property type="entry name" value="MetI-like"/>
    <property type="match status" value="1"/>
</dbReference>
<evidence type="ECO:0000256" key="7">
    <source>
        <dbReference type="RuleBase" id="RU363032"/>
    </source>
</evidence>
<evidence type="ECO:0000259" key="8">
    <source>
        <dbReference type="PROSITE" id="PS50928"/>
    </source>
</evidence>
<comment type="similarity">
    <text evidence="7">Belongs to the binding-protein-dependent transport system permease family.</text>
</comment>
<organism evidence="9 10">
    <name type="scientific">Corynebacterium meridianum</name>
    <dbReference type="NCBI Taxonomy" id="2765363"/>
    <lineage>
        <taxon>Bacteria</taxon>
        <taxon>Bacillati</taxon>
        <taxon>Actinomycetota</taxon>
        <taxon>Actinomycetes</taxon>
        <taxon>Mycobacteriales</taxon>
        <taxon>Corynebacteriaceae</taxon>
        <taxon>Corynebacterium</taxon>
    </lineage>
</organism>
<dbReference type="EMBL" id="JAEIOS010000011">
    <property type="protein sequence ID" value="MBI8989436.1"/>
    <property type="molecule type" value="Genomic_DNA"/>
</dbReference>
<reference evidence="9" key="1">
    <citation type="submission" date="2020-12" db="EMBL/GenBank/DDBJ databases">
        <title>Genome public.</title>
        <authorList>
            <person name="Sun Q."/>
        </authorList>
    </citation>
    <scope>NUCLEOTIDE SEQUENCE</scope>
    <source>
        <strain evidence="9">CCM 8863</strain>
    </source>
</reference>
<proteinExistence type="inferred from homology"/>
<feature type="transmembrane region" description="Helical" evidence="7">
    <location>
        <begin position="12"/>
        <end position="30"/>
    </location>
</feature>
<comment type="caution">
    <text evidence="9">The sequence shown here is derived from an EMBL/GenBank/DDBJ whole genome shotgun (WGS) entry which is preliminary data.</text>
</comment>
<dbReference type="Pfam" id="PF00528">
    <property type="entry name" value="BPD_transp_1"/>
    <property type="match status" value="1"/>
</dbReference>
<comment type="subcellular location">
    <subcellularLocation>
        <location evidence="1 7">Cell membrane</location>
        <topology evidence="1 7">Multi-pass membrane protein</topology>
    </subcellularLocation>
</comment>
<dbReference type="GO" id="GO:0005886">
    <property type="term" value="C:plasma membrane"/>
    <property type="evidence" value="ECO:0007669"/>
    <property type="project" value="UniProtKB-SubCell"/>
</dbReference>
<evidence type="ECO:0000256" key="5">
    <source>
        <dbReference type="ARBA" id="ARBA00022989"/>
    </source>
</evidence>
<keyword evidence="4 7" id="KW-0812">Transmembrane</keyword>
<keyword evidence="3" id="KW-1003">Cell membrane</keyword>
<feature type="transmembrane region" description="Helical" evidence="7">
    <location>
        <begin position="235"/>
        <end position="262"/>
    </location>
</feature>
<dbReference type="CDD" id="cd06261">
    <property type="entry name" value="TM_PBP2"/>
    <property type="match status" value="1"/>
</dbReference>
<dbReference type="Gene3D" id="1.10.3720.10">
    <property type="entry name" value="MetI-like"/>
    <property type="match status" value="1"/>
</dbReference>
<dbReference type="PROSITE" id="PS50928">
    <property type="entry name" value="ABC_TM1"/>
    <property type="match status" value="1"/>
</dbReference>
<dbReference type="PANTHER" id="PTHR43163">
    <property type="entry name" value="DIPEPTIDE TRANSPORT SYSTEM PERMEASE PROTEIN DPPB-RELATED"/>
    <property type="match status" value="1"/>
</dbReference>
<feature type="transmembrane region" description="Helical" evidence="7">
    <location>
        <begin position="177"/>
        <end position="195"/>
    </location>
</feature>
<name>A0A934M4U8_9CORY</name>
<keyword evidence="2 7" id="KW-0813">Transport</keyword>
<evidence type="ECO:0000256" key="3">
    <source>
        <dbReference type="ARBA" id="ARBA00022475"/>
    </source>
</evidence>
<dbReference type="RefSeq" id="WP_198738417.1">
    <property type="nucleotide sequence ID" value="NZ_JAEIOS010000011.1"/>
</dbReference>
<dbReference type="InterPro" id="IPR000515">
    <property type="entry name" value="MetI-like"/>
</dbReference>
<dbReference type="InterPro" id="IPR035906">
    <property type="entry name" value="MetI-like_sf"/>
</dbReference>
<sequence length="313" mass="32956">MLITLGRHILRYLATIFVASVAVFALMRVVPGDPAAVALGVSATPELIAAKREALGLDQPLIAQYLSWVDGMLRGDFGLSLTSGQDISPLVVDRLQVSLILVGSAMALALAAAIPVGTWVAMRHRRADGIAITALSQVGIAIPSFLAGILLVSLFAVRLGWAPANGWVPPDQGVGAFLQRLVMPVCALAAVQGAIMTRYVRSAVLEILSEDFIRTARAKGLSTWQALLRHGLRNAALPVITVTGVQLASLVIGAVVIEQVFVLPGLGSMLLDAVSTRDLTTVQTIVMVLVLLTLAVNMVVDLIALALDPRTGR</sequence>
<protein>
    <submittedName>
        <fullName evidence="9">ABC transporter permease</fullName>
    </submittedName>
</protein>
<dbReference type="Proteomes" id="UP000645966">
    <property type="component" value="Unassembled WGS sequence"/>
</dbReference>
<evidence type="ECO:0000313" key="9">
    <source>
        <dbReference type="EMBL" id="MBI8989436.1"/>
    </source>
</evidence>
<dbReference type="PANTHER" id="PTHR43163:SF6">
    <property type="entry name" value="DIPEPTIDE TRANSPORT SYSTEM PERMEASE PROTEIN DPPB-RELATED"/>
    <property type="match status" value="1"/>
</dbReference>
<dbReference type="Pfam" id="PF19300">
    <property type="entry name" value="BPD_transp_1_N"/>
    <property type="match status" value="1"/>
</dbReference>
<dbReference type="InterPro" id="IPR045621">
    <property type="entry name" value="BPD_transp_1_N"/>
</dbReference>
<dbReference type="GO" id="GO:0071916">
    <property type="term" value="F:dipeptide transmembrane transporter activity"/>
    <property type="evidence" value="ECO:0007669"/>
    <property type="project" value="TreeGrafter"/>
</dbReference>
<dbReference type="AlphaFoldDB" id="A0A934M4U8"/>
<feature type="transmembrane region" description="Helical" evidence="7">
    <location>
        <begin position="99"/>
        <end position="122"/>
    </location>
</feature>
<feature type="transmembrane region" description="Helical" evidence="7">
    <location>
        <begin position="134"/>
        <end position="157"/>
    </location>
</feature>
<evidence type="ECO:0000313" key="10">
    <source>
        <dbReference type="Proteomes" id="UP000645966"/>
    </source>
</evidence>
<evidence type="ECO:0000256" key="1">
    <source>
        <dbReference type="ARBA" id="ARBA00004651"/>
    </source>
</evidence>
<feature type="domain" description="ABC transmembrane type-1" evidence="8">
    <location>
        <begin position="95"/>
        <end position="300"/>
    </location>
</feature>
<keyword evidence="6 7" id="KW-0472">Membrane</keyword>
<accession>A0A934M4U8</accession>
<evidence type="ECO:0000256" key="2">
    <source>
        <dbReference type="ARBA" id="ARBA00022448"/>
    </source>
</evidence>
<keyword evidence="10" id="KW-1185">Reference proteome</keyword>